<keyword evidence="3" id="KW-1185">Reference proteome</keyword>
<name>A0ABP9B0C2_9ACTN</name>
<feature type="compositionally biased region" description="Low complexity" evidence="1">
    <location>
        <begin position="1"/>
        <end position="11"/>
    </location>
</feature>
<gene>
    <name evidence="2" type="ORF">GCM10023329_42620</name>
</gene>
<evidence type="ECO:0000313" key="2">
    <source>
        <dbReference type="EMBL" id="GAA4787140.1"/>
    </source>
</evidence>
<sequence length="94" mass="9154">MEKAIAPVSRTTSRRSPRSAVGADAAVPGGATVVVSVSGVAELLKGWVHSGSQSAGGAAGFHPAGVPCATSAGVRAPGHRCPEALRGSARMGPP</sequence>
<reference evidence="3" key="1">
    <citation type="journal article" date="2019" name="Int. J. Syst. Evol. Microbiol.">
        <title>The Global Catalogue of Microorganisms (GCM) 10K type strain sequencing project: providing services to taxonomists for standard genome sequencing and annotation.</title>
        <authorList>
            <consortium name="The Broad Institute Genomics Platform"/>
            <consortium name="The Broad Institute Genome Sequencing Center for Infectious Disease"/>
            <person name="Wu L."/>
            <person name="Ma J."/>
        </authorList>
    </citation>
    <scope>NUCLEOTIDE SEQUENCE [LARGE SCALE GENOMIC DNA]</scope>
    <source>
        <strain evidence="3">JCM 18324</strain>
    </source>
</reference>
<dbReference type="Proteomes" id="UP001501147">
    <property type="component" value="Unassembled WGS sequence"/>
</dbReference>
<organism evidence="2 3">
    <name type="scientific">Streptomyces sanyensis</name>
    <dbReference type="NCBI Taxonomy" id="568869"/>
    <lineage>
        <taxon>Bacteria</taxon>
        <taxon>Bacillati</taxon>
        <taxon>Actinomycetota</taxon>
        <taxon>Actinomycetes</taxon>
        <taxon>Kitasatosporales</taxon>
        <taxon>Streptomycetaceae</taxon>
        <taxon>Streptomyces</taxon>
    </lineage>
</organism>
<feature type="region of interest" description="Disordered" evidence="1">
    <location>
        <begin position="1"/>
        <end position="24"/>
    </location>
</feature>
<accession>A0ABP9B0C2</accession>
<proteinExistence type="predicted"/>
<evidence type="ECO:0000256" key="1">
    <source>
        <dbReference type="SAM" id="MobiDB-lite"/>
    </source>
</evidence>
<protein>
    <submittedName>
        <fullName evidence="2">Uncharacterized protein</fullName>
    </submittedName>
</protein>
<evidence type="ECO:0000313" key="3">
    <source>
        <dbReference type="Proteomes" id="UP001501147"/>
    </source>
</evidence>
<dbReference type="EMBL" id="BAABJV010000012">
    <property type="protein sequence ID" value="GAA4787140.1"/>
    <property type="molecule type" value="Genomic_DNA"/>
</dbReference>
<comment type="caution">
    <text evidence="2">The sequence shown here is derived from an EMBL/GenBank/DDBJ whole genome shotgun (WGS) entry which is preliminary data.</text>
</comment>